<dbReference type="Gene3D" id="3.40.50.740">
    <property type="match status" value="2"/>
</dbReference>
<dbReference type="EMBL" id="AGZR01000004">
    <property type="protein sequence ID" value="EPD33565.1"/>
    <property type="molecule type" value="Genomic_DNA"/>
</dbReference>
<dbReference type="PANTHER" id="PTHR43742:SF3">
    <property type="entry name" value="DIMETHYL SULFOXIDE REDUCTASE DMSA"/>
    <property type="match status" value="1"/>
</dbReference>
<keyword evidence="8" id="KW-0411">Iron-sulfur</keyword>
<evidence type="ECO:0000259" key="9">
    <source>
        <dbReference type="PROSITE" id="PS51669"/>
    </source>
</evidence>
<keyword evidence="11" id="KW-1185">Reference proteome</keyword>
<dbReference type="STRING" id="883161.HMPREF9306_00319"/>
<evidence type="ECO:0000256" key="8">
    <source>
        <dbReference type="ARBA" id="ARBA00023014"/>
    </source>
</evidence>
<dbReference type="GO" id="GO:0043546">
    <property type="term" value="F:molybdopterin cofactor binding"/>
    <property type="evidence" value="ECO:0007669"/>
    <property type="project" value="InterPro"/>
</dbReference>
<dbReference type="GO" id="GO:0030288">
    <property type="term" value="C:outer membrane-bounded periplasmic space"/>
    <property type="evidence" value="ECO:0007669"/>
    <property type="project" value="TreeGrafter"/>
</dbReference>
<organism evidence="10 11">
    <name type="scientific">Propionimicrobium lymphophilum ACS-093-V-SCH5</name>
    <dbReference type="NCBI Taxonomy" id="883161"/>
    <lineage>
        <taxon>Bacteria</taxon>
        <taxon>Bacillati</taxon>
        <taxon>Actinomycetota</taxon>
        <taxon>Actinomycetes</taxon>
        <taxon>Propionibacteriales</taxon>
        <taxon>Propionibacteriaceae</taxon>
        <taxon>Propionimicrobium</taxon>
    </lineage>
</organism>
<evidence type="ECO:0000313" key="11">
    <source>
        <dbReference type="Proteomes" id="UP000014417"/>
    </source>
</evidence>
<dbReference type="HOGENOM" id="CLU_000422_13_3_11"/>
<keyword evidence="5" id="KW-0732">Signal</keyword>
<sequence>MVDRAEAVSDPAATKPSRRTFLKWSGVAGVGAGLVACSAPAEYPADQKAARSTAGMLDADKTVWSACMVNCGARCPLRLQVKDGQVVRVLPDNTGVEKLDGTPWRIPACPRGRSIRQRIYNPDRLKTPLKRKPGTKRGEGQWEKISWEQAFDEIAKKYDEILGKYGPESSFIAYGTGVIGCSVSQSYSPSGGPLAKLLSLKGGFLTYYGDYSTGGITEAMRVCYGGYFDTNSTDDLVNTKLYVMWGHSPMETKMSGGSEAFYLPKFLRKAGVKVVAIDPRYSDSVQLLADEWLALKPGTDAALAAGLAWVLLDEGLHDQAFLDKYCLGFDDAHLPEGAKTGSSYRAYLEGKGPDGTPKTPQWAEGITGVPAEKIINLARELGNNKPSMIVQGWAPQRQANGENSARAIITLNAMLGNVGLKGGGTGTFVGSSGIALDASSYNSVENPVTKKISHFSWMDAMERGPEMRGQDGVRDWDADGNPIEDPHLNVPIKSLWVYGSNVLINQHSEVNNSRRVLADDSLAELIVVCENQLTASAAYADYLLPGTMTTEEDDVVPQGLAANMGYLAVSSKATEPLYDSKPIYEICTELAKRWGIEDNFTEGKTQLEWARQIFEDSRKENPDIPGYDQMREQGVYKRMNPSAIGLEDFRKDPVANPLDTPSGLIEIYSPEVAHKAETWQLPEGDVVTAVPEFIHTWEDAEAAKNNEKYPLQMTGYHFKGRTHSSYGNVAWLKEAHNQVVWINPADAKARGIENNDKVQVFNDRGCIELQAKVTPRIIRGVCSVPEGAWYKPDAERTDDNDFPIDRNGCANVLTRHHPSALAKSNPQYTNNVQIRKAK</sequence>
<evidence type="ECO:0000256" key="1">
    <source>
        <dbReference type="ARBA" id="ARBA00001942"/>
    </source>
</evidence>
<dbReference type="InterPro" id="IPR009010">
    <property type="entry name" value="Asp_de-COase-like_dom_sf"/>
</dbReference>
<dbReference type="GO" id="GO:0030151">
    <property type="term" value="F:molybdenum ion binding"/>
    <property type="evidence" value="ECO:0007669"/>
    <property type="project" value="InterPro"/>
</dbReference>
<dbReference type="PROSITE" id="PS00932">
    <property type="entry name" value="MOLYBDOPTERIN_PROK_3"/>
    <property type="match status" value="1"/>
</dbReference>
<accession>S2W5L3</accession>
<proteinExistence type="inferred from homology"/>
<dbReference type="Gene3D" id="2.20.25.90">
    <property type="entry name" value="ADC-like domains"/>
    <property type="match status" value="1"/>
</dbReference>
<dbReference type="InterPro" id="IPR006655">
    <property type="entry name" value="Mopterin_OxRdtase_prok_CS"/>
</dbReference>
<dbReference type="Gene3D" id="2.40.40.20">
    <property type="match status" value="1"/>
</dbReference>
<dbReference type="GO" id="GO:0051539">
    <property type="term" value="F:4 iron, 4 sulfur cluster binding"/>
    <property type="evidence" value="ECO:0007669"/>
    <property type="project" value="InterPro"/>
</dbReference>
<feature type="domain" description="4Fe-4S Mo/W bis-MGD-type" evidence="9">
    <location>
        <begin position="60"/>
        <end position="123"/>
    </location>
</feature>
<dbReference type="RefSeq" id="WP_016455174.1">
    <property type="nucleotide sequence ID" value="NZ_KE150269.1"/>
</dbReference>
<comment type="similarity">
    <text evidence="2">Belongs to the prokaryotic molybdopterin-containing oxidoreductase family.</text>
</comment>
<gene>
    <name evidence="10" type="ORF">HMPREF9306_00319</name>
</gene>
<dbReference type="InterPro" id="IPR006311">
    <property type="entry name" value="TAT_signal"/>
</dbReference>
<dbReference type="GO" id="GO:0009061">
    <property type="term" value="P:anaerobic respiration"/>
    <property type="evidence" value="ECO:0007669"/>
    <property type="project" value="TreeGrafter"/>
</dbReference>
<reference evidence="10 11" key="1">
    <citation type="submission" date="2013-04" db="EMBL/GenBank/DDBJ databases">
        <title>The Genome Sequence of Propionimicrobium lymphophilum ACS-093-V-SCH5.</title>
        <authorList>
            <consortium name="The Broad Institute Genomics Platform"/>
            <person name="Earl A."/>
            <person name="Ward D."/>
            <person name="Feldgarden M."/>
            <person name="Gevers D."/>
            <person name="Saerens B."/>
            <person name="Vaneechoutte M."/>
            <person name="Walker B."/>
            <person name="Young S."/>
            <person name="Zeng Q."/>
            <person name="Gargeya S."/>
            <person name="Fitzgerald M."/>
            <person name="Haas B."/>
            <person name="Abouelleil A."/>
            <person name="Allen A.W."/>
            <person name="Alvarado L."/>
            <person name="Arachchi H.M."/>
            <person name="Berlin A.M."/>
            <person name="Chapman S.B."/>
            <person name="Gainer-Dewar J."/>
            <person name="Goldberg J."/>
            <person name="Griggs A."/>
            <person name="Gujja S."/>
            <person name="Hansen M."/>
            <person name="Howarth C."/>
            <person name="Imamovic A."/>
            <person name="Ireland A."/>
            <person name="Larimer J."/>
            <person name="McCowan C."/>
            <person name="Murphy C."/>
            <person name="Pearson M."/>
            <person name="Poon T.W."/>
            <person name="Priest M."/>
            <person name="Roberts A."/>
            <person name="Saif S."/>
            <person name="Shea T."/>
            <person name="Sisk P."/>
            <person name="Sykes S."/>
            <person name="Wortman J."/>
            <person name="Nusbaum C."/>
            <person name="Birren B."/>
        </authorList>
    </citation>
    <scope>NUCLEOTIDE SEQUENCE [LARGE SCALE GENOMIC DNA]</scope>
    <source>
        <strain evidence="10 11">ACS-093-V-SCH5</strain>
    </source>
</reference>
<dbReference type="GO" id="GO:0009389">
    <property type="term" value="F:dimethyl sulfoxide reductase activity"/>
    <property type="evidence" value="ECO:0007669"/>
    <property type="project" value="InterPro"/>
</dbReference>
<dbReference type="InterPro" id="IPR019546">
    <property type="entry name" value="TAT_signal_bac_arc"/>
</dbReference>
<dbReference type="InterPro" id="IPR006656">
    <property type="entry name" value="Mopterin_OxRdtase"/>
</dbReference>
<name>S2W5L3_9ACTN</name>
<dbReference type="Proteomes" id="UP000014417">
    <property type="component" value="Unassembled WGS sequence"/>
</dbReference>
<dbReference type="OrthoDB" id="9759518at2"/>
<dbReference type="PANTHER" id="PTHR43742">
    <property type="entry name" value="TRIMETHYLAMINE-N-OXIDE REDUCTASE"/>
    <property type="match status" value="1"/>
</dbReference>
<dbReference type="InterPro" id="IPR050612">
    <property type="entry name" value="Prok_Mopterin_Oxidored"/>
</dbReference>
<evidence type="ECO:0000313" key="10">
    <source>
        <dbReference type="EMBL" id="EPD33565.1"/>
    </source>
</evidence>
<dbReference type="SUPFAM" id="SSF53706">
    <property type="entry name" value="Formate dehydrogenase/DMSO reductase, domains 1-3"/>
    <property type="match status" value="1"/>
</dbReference>
<protein>
    <submittedName>
        <fullName evidence="10">DmsA/YnfE family anaerobic dimethyl sulfoxide reductase, A subunit</fullName>
    </submittedName>
</protein>
<dbReference type="InterPro" id="IPR011888">
    <property type="entry name" value="Anaer_DMSO_reductase"/>
</dbReference>
<evidence type="ECO:0000256" key="4">
    <source>
        <dbReference type="ARBA" id="ARBA00022723"/>
    </source>
</evidence>
<dbReference type="GO" id="GO:0009055">
    <property type="term" value="F:electron transfer activity"/>
    <property type="evidence" value="ECO:0007669"/>
    <property type="project" value="TreeGrafter"/>
</dbReference>
<evidence type="ECO:0000256" key="5">
    <source>
        <dbReference type="ARBA" id="ARBA00022729"/>
    </source>
</evidence>
<dbReference type="PATRIC" id="fig|883161.3.peg.321"/>
<evidence type="ECO:0000256" key="3">
    <source>
        <dbReference type="ARBA" id="ARBA00022505"/>
    </source>
</evidence>
<keyword evidence="3" id="KW-0500">Molybdenum</keyword>
<comment type="caution">
    <text evidence="10">The sequence shown here is derived from an EMBL/GenBank/DDBJ whole genome shotgun (WGS) entry which is preliminary data.</text>
</comment>
<comment type="cofactor">
    <cofactor evidence="1">
        <name>Mo-bis(molybdopterin guanine dinucleotide)</name>
        <dbReference type="ChEBI" id="CHEBI:60539"/>
    </cofactor>
</comment>
<dbReference type="Gene3D" id="3.40.228.10">
    <property type="entry name" value="Dimethylsulfoxide Reductase, domain 2"/>
    <property type="match status" value="1"/>
</dbReference>
<dbReference type="InterPro" id="IPR006657">
    <property type="entry name" value="MoPterin_dinucl-bd_dom"/>
</dbReference>
<dbReference type="CDD" id="cd02794">
    <property type="entry name" value="MopB_CT_DmsA-EC"/>
    <property type="match status" value="1"/>
</dbReference>
<keyword evidence="7" id="KW-0408">Iron</keyword>
<dbReference type="PROSITE" id="PS51669">
    <property type="entry name" value="4FE4S_MOW_BIS_MGD"/>
    <property type="match status" value="1"/>
</dbReference>
<dbReference type="SUPFAM" id="SSF50692">
    <property type="entry name" value="ADC-like"/>
    <property type="match status" value="1"/>
</dbReference>
<dbReference type="Pfam" id="PF00384">
    <property type="entry name" value="Molybdopterin"/>
    <property type="match status" value="1"/>
</dbReference>
<dbReference type="Pfam" id="PF01568">
    <property type="entry name" value="Molydop_binding"/>
    <property type="match status" value="1"/>
</dbReference>
<dbReference type="SMART" id="SM00926">
    <property type="entry name" value="Molybdop_Fe4S4"/>
    <property type="match status" value="1"/>
</dbReference>
<dbReference type="Pfam" id="PF10518">
    <property type="entry name" value="TAT_signal"/>
    <property type="match status" value="1"/>
</dbReference>
<dbReference type="PROSITE" id="PS51318">
    <property type="entry name" value="TAT"/>
    <property type="match status" value="1"/>
</dbReference>
<dbReference type="AlphaFoldDB" id="S2W5L3"/>
<dbReference type="NCBIfam" id="TIGR02166">
    <property type="entry name" value="dmsA_ynfE"/>
    <property type="match status" value="1"/>
</dbReference>
<evidence type="ECO:0000256" key="6">
    <source>
        <dbReference type="ARBA" id="ARBA00023002"/>
    </source>
</evidence>
<evidence type="ECO:0000256" key="7">
    <source>
        <dbReference type="ARBA" id="ARBA00023004"/>
    </source>
</evidence>
<keyword evidence="4" id="KW-0479">Metal-binding</keyword>
<evidence type="ECO:0000256" key="2">
    <source>
        <dbReference type="ARBA" id="ARBA00010312"/>
    </source>
</evidence>
<keyword evidence="6" id="KW-0560">Oxidoreductase</keyword>
<dbReference type="InterPro" id="IPR006963">
    <property type="entry name" value="Mopterin_OxRdtase_4Fe-4S_dom"/>
</dbReference>
<dbReference type="Pfam" id="PF04879">
    <property type="entry name" value="Molybdop_Fe4S4"/>
    <property type="match status" value="1"/>
</dbReference>